<feature type="region of interest" description="Disordered" evidence="1">
    <location>
        <begin position="87"/>
        <end position="120"/>
    </location>
</feature>
<gene>
    <name evidence="2" type="ORF">NEH16_03750</name>
</gene>
<evidence type="ECO:0000313" key="3">
    <source>
        <dbReference type="Proteomes" id="UP001164963"/>
    </source>
</evidence>
<sequence>MRAVEPFEGGASRFAETGADEDTFVFPESWRRLVHPRRGGIARKPLRVDGKLVDAVAERTAEEHAWIQEYLDAPRSDAALVAEVRRHLDGDPSPPGQPRWRRWSGCTPHPGTPGRTAGCGCTGCRSRPAPRWNCS</sequence>
<protein>
    <submittedName>
        <fullName evidence="2">Uncharacterized protein</fullName>
    </submittedName>
</protein>
<proteinExistence type="predicted"/>
<keyword evidence="3" id="KW-1185">Reference proteome</keyword>
<evidence type="ECO:0000256" key="1">
    <source>
        <dbReference type="SAM" id="MobiDB-lite"/>
    </source>
</evidence>
<evidence type="ECO:0000313" key="2">
    <source>
        <dbReference type="EMBL" id="UZK53361.1"/>
    </source>
</evidence>
<dbReference type="EMBL" id="CP098740">
    <property type="protein sequence ID" value="UZK53361.1"/>
    <property type="molecule type" value="Genomic_DNA"/>
</dbReference>
<reference evidence="2" key="1">
    <citation type="journal article" date="2022" name="Front. Microbiol.">
        <title>Mirubactin C rescues the lethal effect of cell wall biosynthesis mutations in Bacillus subtilis.</title>
        <authorList>
            <person name="Kepplinger B."/>
            <person name="Wen X."/>
            <person name="Tyler A.R."/>
            <person name="Kim B.Y."/>
            <person name="Brown J."/>
            <person name="Banks P."/>
            <person name="Dashti Y."/>
            <person name="Mackenzie E.S."/>
            <person name="Wills C."/>
            <person name="Kawai Y."/>
            <person name="Waldron K.J."/>
            <person name="Allenby N.E.E."/>
            <person name="Wu L.J."/>
            <person name="Hall M.J."/>
            <person name="Errington J."/>
        </authorList>
    </citation>
    <scope>NUCLEOTIDE SEQUENCE</scope>
    <source>
        <strain evidence="2">MDA8-470</strain>
    </source>
</reference>
<dbReference type="RefSeq" id="WP_265539180.1">
    <property type="nucleotide sequence ID" value="NZ_CP098740.1"/>
</dbReference>
<organism evidence="2 3">
    <name type="scientific">Streptomyces drozdowiczii</name>
    <dbReference type="NCBI Taxonomy" id="202862"/>
    <lineage>
        <taxon>Bacteria</taxon>
        <taxon>Bacillati</taxon>
        <taxon>Actinomycetota</taxon>
        <taxon>Actinomycetes</taxon>
        <taxon>Kitasatosporales</taxon>
        <taxon>Streptomycetaceae</taxon>
        <taxon>Streptomyces</taxon>
    </lineage>
</organism>
<accession>A0ABY6PNM0</accession>
<dbReference type="Proteomes" id="UP001164963">
    <property type="component" value="Chromosome"/>
</dbReference>
<name>A0ABY6PNM0_9ACTN</name>